<name>A0A4D6M330_VIGUN</name>
<evidence type="ECO:0000313" key="1">
    <source>
        <dbReference type="EMBL" id="QCD94464.1"/>
    </source>
</evidence>
<dbReference type="AlphaFoldDB" id="A0A4D6M330"/>
<dbReference type="Proteomes" id="UP000501690">
    <property type="component" value="Linkage Group LG5"/>
</dbReference>
<protein>
    <submittedName>
        <fullName evidence="1">Uncharacterized protein</fullName>
    </submittedName>
</protein>
<reference evidence="1 2" key="1">
    <citation type="submission" date="2019-04" db="EMBL/GenBank/DDBJ databases">
        <title>An improved genome assembly and genetic linkage map for asparagus bean, Vigna unguiculata ssp. sesquipedialis.</title>
        <authorList>
            <person name="Xia Q."/>
            <person name="Zhang R."/>
            <person name="Dong Y."/>
        </authorList>
    </citation>
    <scope>NUCLEOTIDE SEQUENCE [LARGE SCALE GENOMIC DNA]</scope>
    <source>
        <tissue evidence="1">Leaf</tissue>
    </source>
</reference>
<dbReference type="EMBL" id="CP039349">
    <property type="protein sequence ID" value="QCD94464.1"/>
    <property type="molecule type" value="Genomic_DNA"/>
</dbReference>
<keyword evidence="2" id="KW-1185">Reference proteome</keyword>
<evidence type="ECO:0000313" key="2">
    <source>
        <dbReference type="Proteomes" id="UP000501690"/>
    </source>
</evidence>
<accession>A0A4D6M330</accession>
<organism evidence="1 2">
    <name type="scientific">Vigna unguiculata</name>
    <name type="common">Cowpea</name>
    <dbReference type="NCBI Taxonomy" id="3917"/>
    <lineage>
        <taxon>Eukaryota</taxon>
        <taxon>Viridiplantae</taxon>
        <taxon>Streptophyta</taxon>
        <taxon>Embryophyta</taxon>
        <taxon>Tracheophyta</taxon>
        <taxon>Spermatophyta</taxon>
        <taxon>Magnoliopsida</taxon>
        <taxon>eudicotyledons</taxon>
        <taxon>Gunneridae</taxon>
        <taxon>Pentapetalae</taxon>
        <taxon>rosids</taxon>
        <taxon>fabids</taxon>
        <taxon>Fabales</taxon>
        <taxon>Fabaceae</taxon>
        <taxon>Papilionoideae</taxon>
        <taxon>50 kb inversion clade</taxon>
        <taxon>NPAAA clade</taxon>
        <taxon>indigoferoid/millettioid clade</taxon>
        <taxon>Phaseoleae</taxon>
        <taxon>Vigna</taxon>
    </lineage>
</organism>
<proteinExistence type="predicted"/>
<sequence>MVPGDEVPATPMMVFGGGSQASPRCAIRDDFVKGFRLHCHNGADLLRIGVSSQRRSGSGFSCRFWFWLRWLASMVVPPAVHDSRWLRQRFSSPSSQRRRSVTRRVLESATIWFCDLGLALWVLRLNQVR</sequence>
<gene>
    <name evidence="1" type="ORF">DEO72_LG5g2548</name>
</gene>